<protein>
    <recommendedName>
        <fullName evidence="3">DUF1488 domain-containing protein</fullName>
    </recommendedName>
</protein>
<comment type="caution">
    <text evidence="1">The sequence shown here is derived from an EMBL/GenBank/DDBJ whole genome shotgun (WGS) entry which is preliminary data.</text>
</comment>
<reference evidence="2" key="1">
    <citation type="submission" date="2018-05" db="EMBL/GenBank/DDBJ databases">
        <title>Zavarzinia sp. HR-AS.</title>
        <authorList>
            <person name="Lee Y."/>
            <person name="Jeon C.O."/>
        </authorList>
    </citation>
    <scope>NUCLEOTIDE SEQUENCE [LARGE SCALE GENOMIC DNA]</scope>
    <source>
        <strain evidence="2">DSM 1231</strain>
    </source>
</reference>
<dbReference type="AlphaFoldDB" id="A0A317E170"/>
<proteinExistence type="predicted"/>
<dbReference type="RefSeq" id="WP_109922041.1">
    <property type="nucleotide sequence ID" value="NZ_QGLF01000004.1"/>
</dbReference>
<evidence type="ECO:0000313" key="2">
    <source>
        <dbReference type="Proteomes" id="UP000246077"/>
    </source>
</evidence>
<keyword evidence="2" id="KW-1185">Reference proteome</keyword>
<organism evidence="1 2">
    <name type="scientific">Zavarzinia compransoris</name>
    <dbReference type="NCBI Taxonomy" id="1264899"/>
    <lineage>
        <taxon>Bacteria</taxon>
        <taxon>Pseudomonadati</taxon>
        <taxon>Pseudomonadota</taxon>
        <taxon>Alphaproteobacteria</taxon>
        <taxon>Rhodospirillales</taxon>
        <taxon>Zavarziniaceae</taxon>
        <taxon>Zavarzinia</taxon>
    </lineage>
</organism>
<evidence type="ECO:0008006" key="3">
    <source>
        <dbReference type="Google" id="ProtNLM"/>
    </source>
</evidence>
<dbReference type="EMBL" id="QGLF01000004">
    <property type="protein sequence ID" value="PWR19866.1"/>
    <property type="molecule type" value="Genomic_DNA"/>
</dbReference>
<gene>
    <name evidence="1" type="ORF">DKG75_15535</name>
</gene>
<dbReference type="Proteomes" id="UP000246077">
    <property type="component" value="Unassembled WGS sequence"/>
</dbReference>
<dbReference type="OrthoDB" id="7276097at2"/>
<accession>A0A317E170</accession>
<name>A0A317E170_9PROT</name>
<evidence type="ECO:0000313" key="1">
    <source>
        <dbReference type="EMBL" id="PWR19866.1"/>
    </source>
</evidence>
<sequence length="100" mass="10964">MSALDWGFRIDDAFHAQFLIDDEEPRPGVEFVVGLSRGALDLNVLVRCMFADDVSPATLADHRYQAQTAIGFLADQLVEGWSPEGGEEFTIVIADPADSH</sequence>